<proteinExistence type="predicted"/>
<comment type="caution">
    <text evidence="1">The sequence shown here is derived from an EMBL/GenBank/DDBJ whole genome shotgun (WGS) entry which is preliminary data.</text>
</comment>
<evidence type="ECO:0000313" key="2">
    <source>
        <dbReference type="Proteomes" id="UP001196413"/>
    </source>
</evidence>
<sequence>MRVPSTNLRFQLQHFRKLLPKATQMIHDLREQVISQRFEDLRQKWSKWRGRHPAAANLNSQFDRRASSNALVISPGPPHLKS</sequence>
<reference evidence="1" key="1">
    <citation type="submission" date="2021-06" db="EMBL/GenBank/DDBJ databases">
        <title>Parelaphostrongylus tenuis whole genome reference sequence.</title>
        <authorList>
            <person name="Garwood T.J."/>
            <person name="Larsen P.A."/>
            <person name="Fountain-Jones N.M."/>
            <person name="Garbe J.R."/>
            <person name="Macchietto M.G."/>
            <person name="Kania S.A."/>
            <person name="Gerhold R.W."/>
            <person name="Richards J.E."/>
            <person name="Wolf T.M."/>
        </authorList>
    </citation>
    <scope>NUCLEOTIDE SEQUENCE</scope>
    <source>
        <strain evidence="1">MNPRO001-30</strain>
        <tissue evidence="1">Meninges</tissue>
    </source>
</reference>
<evidence type="ECO:0000313" key="1">
    <source>
        <dbReference type="EMBL" id="KAJ1366491.1"/>
    </source>
</evidence>
<name>A0AAD5QZC9_PARTN</name>
<dbReference type="AlphaFoldDB" id="A0AAD5QZC9"/>
<gene>
    <name evidence="1" type="ORF">KIN20_027168</name>
</gene>
<keyword evidence="2" id="KW-1185">Reference proteome</keyword>
<organism evidence="1 2">
    <name type="scientific">Parelaphostrongylus tenuis</name>
    <name type="common">Meningeal worm</name>
    <dbReference type="NCBI Taxonomy" id="148309"/>
    <lineage>
        <taxon>Eukaryota</taxon>
        <taxon>Metazoa</taxon>
        <taxon>Ecdysozoa</taxon>
        <taxon>Nematoda</taxon>
        <taxon>Chromadorea</taxon>
        <taxon>Rhabditida</taxon>
        <taxon>Rhabditina</taxon>
        <taxon>Rhabditomorpha</taxon>
        <taxon>Strongyloidea</taxon>
        <taxon>Metastrongylidae</taxon>
        <taxon>Parelaphostrongylus</taxon>
    </lineage>
</organism>
<accession>A0AAD5QZC9</accession>
<protein>
    <submittedName>
        <fullName evidence="1">Uncharacterized protein</fullName>
    </submittedName>
</protein>
<dbReference type="EMBL" id="JAHQIW010005565">
    <property type="protein sequence ID" value="KAJ1366491.1"/>
    <property type="molecule type" value="Genomic_DNA"/>
</dbReference>
<dbReference type="Proteomes" id="UP001196413">
    <property type="component" value="Unassembled WGS sequence"/>
</dbReference>